<name>A0A8B6EZT2_MYTGA</name>
<dbReference type="OrthoDB" id="6188222at2759"/>
<dbReference type="Gene3D" id="1.10.533.10">
    <property type="entry name" value="Death Domain, Fas"/>
    <property type="match status" value="2"/>
</dbReference>
<dbReference type="PROSITE" id="PS50209">
    <property type="entry name" value="CARD"/>
    <property type="match status" value="2"/>
</dbReference>
<evidence type="ECO:0000313" key="3">
    <source>
        <dbReference type="Proteomes" id="UP000596742"/>
    </source>
</evidence>
<keyword evidence="3" id="KW-1185">Reference proteome</keyword>
<dbReference type="CDD" id="cd01671">
    <property type="entry name" value="CARD"/>
    <property type="match status" value="2"/>
</dbReference>
<evidence type="ECO:0000259" key="1">
    <source>
        <dbReference type="PROSITE" id="PS50209"/>
    </source>
</evidence>
<dbReference type="InterPro" id="IPR011029">
    <property type="entry name" value="DEATH-like_dom_sf"/>
</dbReference>
<sequence length="201" mass="23503">MDGLISKCYLTIEDREEIMSQPRQPQRNRMIIDILIARPYRTFKTFTKEVIDFDWSKRDIVSKLKDYETNGDKLLPLVKIIDISSHTLQLQKNFKLLVQNLANVESMVDHLISKDILHLEDQAEICALHCTREQSNRLLLTKLMYKDAAAYTCFLSVLEKDECYRELAIHIKNTKVKYEDKIMLQIADNRYPPTCFSAVTA</sequence>
<dbReference type="AlphaFoldDB" id="A0A8B6EZT2"/>
<accession>A0A8B6EZT2</accession>
<dbReference type="InterPro" id="IPR037939">
    <property type="entry name" value="CRADD"/>
</dbReference>
<dbReference type="SUPFAM" id="SSF47986">
    <property type="entry name" value="DEATH domain"/>
    <property type="match status" value="2"/>
</dbReference>
<protein>
    <recommendedName>
        <fullName evidence="1">CARD domain-containing protein</fullName>
    </recommendedName>
</protein>
<feature type="domain" description="CARD" evidence="1">
    <location>
        <begin position="1"/>
        <end position="46"/>
    </location>
</feature>
<comment type="caution">
    <text evidence="2">The sequence shown here is derived from an EMBL/GenBank/DDBJ whole genome shotgun (WGS) entry which is preliminary data.</text>
</comment>
<dbReference type="GO" id="GO:0042981">
    <property type="term" value="P:regulation of apoptotic process"/>
    <property type="evidence" value="ECO:0007669"/>
    <property type="project" value="InterPro"/>
</dbReference>
<feature type="domain" description="CARD" evidence="1">
    <location>
        <begin position="90"/>
        <end position="160"/>
    </location>
</feature>
<dbReference type="EMBL" id="UYJE01005828">
    <property type="protein sequence ID" value="VDI40818.1"/>
    <property type="molecule type" value="Genomic_DNA"/>
</dbReference>
<organism evidence="2 3">
    <name type="scientific">Mytilus galloprovincialis</name>
    <name type="common">Mediterranean mussel</name>
    <dbReference type="NCBI Taxonomy" id="29158"/>
    <lineage>
        <taxon>Eukaryota</taxon>
        <taxon>Metazoa</taxon>
        <taxon>Spiralia</taxon>
        <taxon>Lophotrochozoa</taxon>
        <taxon>Mollusca</taxon>
        <taxon>Bivalvia</taxon>
        <taxon>Autobranchia</taxon>
        <taxon>Pteriomorphia</taxon>
        <taxon>Mytilida</taxon>
        <taxon>Mytiloidea</taxon>
        <taxon>Mytilidae</taxon>
        <taxon>Mytilinae</taxon>
        <taxon>Mytilus</taxon>
    </lineage>
</organism>
<dbReference type="GO" id="GO:0002020">
    <property type="term" value="F:protease binding"/>
    <property type="evidence" value="ECO:0007669"/>
    <property type="project" value="InterPro"/>
</dbReference>
<gene>
    <name evidence="2" type="ORF">MGAL_10B068377</name>
</gene>
<dbReference type="PANTHER" id="PTHR15034">
    <property type="entry name" value="DEATH DOMAIN-CONTAINING PROTEIN CRADD"/>
    <property type="match status" value="1"/>
</dbReference>
<reference evidence="2" key="1">
    <citation type="submission" date="2018-11" db="EMBL/GenBank/DDBJ databases">
        <authorList>
            <person name="Alioto T."/>
            <person name="Alioto T."/>
        </authorList>
    </citation>
    <scope>NUCLEOTIDE SEQUENCE</scope>
</reference>
<dbReference type="Proteomes" id="UP000596742">
    <property type="component" value="Unassembled WGS sequence"/>
</dbReference>
<proteinExistence type="predicted"/>
<dbReference type="Pfam" id="PF00619">
    <property type="entry name" value="CARD"/>
    <property type="match status" value="1"/>
</dbReference>
<dbReference type="InterPro" id="IPR001315">
    <property type="entry name" value="CARD"/>
</dbReference>
<dbReference type="PANTHER" id="PTHR15034:SF5">
    <property type="entry name" value="DEATH DOMAIN-CONTAINING PROTEIN CRADD"/>
    <property type="match status" value="1"/>
</dbReference>
<dbReference type="GO" id="GO:0070513">
    <property type="term" value="F:death domain binding"/>
    <property type="evidence" value="ECO:0007669"/>
    <property type="project" value="InterPro"/>
</dbReference>
<evidence type="ECO:0000313" key="2">
    <source>
        <dbReference type="EMBL" id="VDI40818.1"/>
    </source>
</evidence>